<accession>A0A7J7DRL0</accession>
<proteinExistence type="predicted"/>
<organism evidence="2 3">
    <name type="scientific">Tripterygium wilfordii</name>
    <name type="common">Thunder God vine</name>
    <dbReference type="NCBI Taxonomy" id="458696"/>
    <lineage>
        <taxon>Eukaryota</taxon>
        <taxon>Viridiplantae</taxon>
        <taxon>Streptophyta</taxon>
        <taxon>Embryophyta</taxon>
        <taxon>Tracheophyta</taxon>
        <taxon>Spermatophyta</taxon>
        <taxon>Magnoliopsida</taxon>
        <taxon>eudicotyledons</taxon>
        <taxon>Gunneridae</taxon>
        <taxon>Pentapetalae</taxon>
        <taxon>rosids</taxon>
        <taxon>fabids</taxon>
        <taxon>Celastrales</taxon>
        <taxon>Celastraceae</taxon>
        <taxon>Tripterygium</taxon>
    </lineage>
</organism>
<dbReference type="EMBL" id="JAAARO010000004">
    <property type="protein sequence ID" value="KAF5748919.1"/>
    <property type="molecule type" value="Genomic_DNA"/>
</dbReference>
<feature type="chain" id="PRO_5029707898" evidence="1">
    <location>
        <begin position="28"/>
        <end position="117"/>
    </location>
</feature>
<protein>
    <submittedName>
        <fullName evidence="2">Uncharacterized protein</fullName>
    </submittedName>
</protein>
<evidence type="ECO:0000313" key="3">
    <source>
        <dbReference type="Proteomes" id="UP000593562"/>
    </source>
</evidence>
<dbReference type="InParanoid" id="A0A7J7DRL0"/>
<gene>
    <name evidence="2" type="ORF">HS088_TW04G00880</name>
</gene>
<comment type="caution">
    <text evidence="2">The sequence shown here is derived from an EMBL/GenBank/DDBJ whole genome shotgun (WGS) entry which is preliminary data.</text>
</comment>
<dbReference type="Proteomes" id="UP000593562">
    <property type="component" value="Unassembled WGS sequence"/>
</dbReference>
<keyword evidence="3" id="KW-1185">Reference proteome</keyword>
<reference evidence="2 3" key="1">
    <citation type="journal article" date="2020" name="Nat. Commun.">
        <title>Genome of Tripterygium wilfordii and identification of cytochrome P450 involved in triptolide biosynthesis.</title>
        <authorList>
            <person name="Tu L."/>
            <person name="Su P."/>
            <person name="Zhang Z."/>
            <person name="Gao L."/>
            <person name="Wang J."/>
            <person name="Hu T."/>
            <person name="Zhou J."/>
            <person name="Zhang Y."/>
            <person name="Zhao Y."/>
            <person name="Liu Y."/>
            <person name="Song Y."/>
            <person name="Tong Y."/>
            <person name="Lu Y."/>
            <person name="Yang J."/>
            <person name="Xu C."/>
            <person name="Jia M."/>
            <person name="Peters R.J."/>
            <person name="Huang L."/>
            <person name="Gao W."/>
        </authorList>
    </citation>
    <scope>NUCLEOTIDE SEQUENCE [LARGE SCALE GENOMIC DNA]</scope>
    <source>
        <strain evidence="3">cv. XIE 37</strain>
        <tissue evidence="2">Leaf</tissue>
    </source>
</reference>
<feature type="signal peptide" evidence="1">
    <location>
        <begin position="1"/>
        <end position="27"/>
    </location>
</feature>
<evidence type="ECO:0000313" key="2">
    <source>
        <dbReference type="EMBL" id="KAF5748919.1"/>
    </source>
</evidence>
<sequence>MAFRGGMTLYSVILLVMLLLFINTSLSLKINISSSTSCNGSVHECVIGSEDSEFLVDSETNRMLRMLLNFQALTEGSKNPTPVNDCGKDKSYHPCLPDPNNPKKSEHCQNVYNRACQ</sequence>
<keyword evidence="1" id="KW-0732">Signal</keyword>
<dbReference type="AlphaFoldDB" id="A0A7J7DRL0"/>
<evidence type="ECO:0000256" key="1">
    <source>
        <dbReference type="SAM" id="SignalP"/>
    </source>
</evidence>
<name>A0A7J7DRL0_TRIWF</name>